<evidence type="ECO:0000256" key="3">
    <source>
        <dbReference type="ARBA" id="ARBA00022676"/>
    </source>
</evidence>
<keyword evidence="2" id="KW-1003">Cell membrane</keyword>
<evidence type="ECO:0000256" key="2">
    <source>
        <dbReference type="ARBA" id="ARBA00022475"/>
    </source>
</evidence>
<accession>A0A5C4R1W6</accession>
<keyword evidence="4 7" id="KW-0808">Transferase</keyword>
<keyword evidence="8" id="KW-1185">Reference proteome</keyword>
<proteinExistence type="predicted"/>
<comment type="caution">
    <text evidence="7">The sequence shown here is derived from an EMBL/GenBank/DDBJ whole genome shotgun (WGS) entry which is preliminary data.</text>
</comment>
<reference evidence="7 8" key="1">
    <citation type="submission" date="2019-06" db="EMBL/GenBank/DDBJ databases">
        <authorList>
            <person name="Li J."/>
        </authorList>
    </citation>
    <scope>NUCLEOTIDE SEQUENCE [LARGE SCALE GENOMIC DNA]</scope>
    <source>
        <strain evidence="7 8">CGMCC 1.8012</strain>
    </source>
</reference>
<evidence type="ECO:0000259" key="6">
    <source>
        <dbReference type="Pfam" id="PF00535"/>
    </source>
</evidence>
<dbReference type="GO" id="GO:0005886">
    <property type="term" value="C:plasma membrane"/>
    <property type="evidence" value="ECO:0007669"/>
    <property type="project" value="UniProtKB-SubCell"/>
</dbReference>
<dbReference type="EMBL" id="VDDC01000044">
    <property type="protein sequence ID" value="TNH37909.1"/>
    <property type="molecule type" value="Genomic_DNA"/>
</dbReference>
<dbReference type="SUPFAM" id="SSF53448">
    <property type="entry name" value="Nucleotide-diphospho-sugar transferases"/>
    <property type="match status" value="1"/>
</dbReference>
<evidence type="ECO:0000256" key="4">
    <source>
        <dbReference type="ARBA" id="ARBA00022679"/>
    </source>
</evidence>
<dbReference type="InterPro" id="IPR001173">
    <property type="entry name" value="Glyco_trans_2-like"/>
</dbReference>
<dbReference type="PANTHER" id="PTHR43646:SF2">
    <property type="entry name" value="GLYCOSYLTRANSFERASE 2-LIKE DOMAIN-CONTAINING PROTEIN"/>
    <property type="match status" value="1"/>
</dbReference>
<gene>
    <name evidence="7" type="ORF">FHD67_17770</name>
</gene>
<dbReference type="InterPro" id="IPR029044">
    <property type="entry name" value="Nucleotide-diphossugar_trans"/>
</dbReference>
<dbReference type="GO" id="GO:0016757">
    <property type="term" value="F:glycosyltransferase activity"/>
    <property type="evidence" value="ECO:0007669"/>
    <property type="project" value="UniProtKB-KW"/>
</dbReference>
<evidence type="ECO:0000256" key="5">
    <source>
        <dbReference type="ARBA" id="ARBA00023136"/>
    </source>
</evidence>
<name>A0A5C4R1W6_9RHOB</name>
<dbReference type="Pfam" id="PF00535">
    <property type="entry name" value="Glycos_transf_2"/>
    <property type="match status" value="1"/>
</dbReference>
<evidence type="ECO:0000313" key="7">
    <source>
        <dbReference type="EMBL" id="TNH37909.1"/>
    </source>
</evidence>
<dbReference type="AlphaFoldDB" id="A0A5C4R1W6"/>
<keyword evidence="3" id="KW-0328">Glycosyltransferase</keyword>
<evidence type="ECO:0000313" key="8">
    <source>
        <dbReference type="Proteomes" id="UP000304880"/>
    </source>
</evidence>
<dbReference type="PANTHER" id="PTHR43646">
    <property type="entry name" value="GLYCOSYLTRANSFERASE"/>
    <property type="match status" value="1"/>
</dbReference>
<protein>
    <submittedName>
        <fullName evidence="7">Glycosyltransferase family 2 protein</fullName>
    </submittedName>
</protein>
<organism evidence="7 8">
    <name type="scientific">Paracoccus haeundaensis</name>
    <dbReference type="NCBI Taxonomy" id="225362"/>
    <lineage>
        <taxon>Bacteria</taxon>
        <taxon>Pseudomonadati</taxon>
        <taxon>Pseudomonadota</taxon>
        <taxon>Alphaproteobacteria</taxon>
        <taxon>Rhodobacterales</taxon>
        <taxon>Paracoccaceae</taxon>
        <taxon>Paracoccus</taxon>
    </lineage>
</organism>
<dbReference type="Gene3D" id="3.90.550.10">
    <property type="entry name" value="Spore Coat Polysaccharide Biosynthesis Protein SpsA, Chain A"/>
    <property type="match status" value="1"/>
</dbReference>
<evidence type="ECO:0000256" key="1">
    <source>
        <dbReference type="ARBA" id="ARBA00004236"/>
    </source>
</evidence>
<keyword evidence="5" id="KW-0472">Membrane</keyword>
<feature type="domain" description="Glycosyltransferase 2-like" evidence="6">
    <location>
        <begin position="48"/>
        <end position="176"/>
    </location>
</feature>
<comment type="subcellular location">
    <subcellularLocation>
        <location evidence="1">Cell membrane</location>
    </subcellularLocation>
</comment>
<dbReference type="Proteomes" id="UP000304880">
    <property type="component" value="Unassembled WGS sequence"/>
</dbReference>
<sequence length="371" mass="40013">MRPFCRRMRRTIRSCIRRRSTAPAGPSCMIRILMTPWHDTRPALRHVTVAIPVRDEAKRLHRLLQALAGAAQACDLPVTALVLANNCTDASERIARSFRSPSLAVSVHSVTFPVSTASAGRARRVAMDLAARTGGLLMTTDADAIPAQDWIRAALDAMGDGADLVCGSISADVPHVLATPSGARITQAEEAYSALLRRVRHRLDQVAGRQAAQSQTPHYMESGASMAIRADLYRAIGGLPELDFGEDRALVFRAEAHGLAVRYSCDMTARVSGRLQGRADGGMAACLRHRMQDADPLADQAMILPYALRAMWAEAMSGSIRAYPDRSVAAGPTLRASDLEARLADLAALVDGTVDPDFARWSDRHAAMVVG</sequence>